<evidence type="ECO:0000256" key="4">
    <source>
        <dbReference type="SAM" id="MobiDB-lite"/>
    </source>
</evidence>
<feature type="region of interest" description="Leucine repeat II (LRII)" evidence="3">
    <location>
        <begin position="278"/>
        <end position="310"/>
    </location>
</feature>
<evidence type="ECO:0000313" key="5">
    <source>
        <dbReference type="EMBL" id="MQL93360.1"/>
    </source>
</evidence>
<evidence type="ECO:0000256" key="1">
    <source>
        <dbReference type="ARBA" id="ARBA00023015"/>
    </source>
</evidence>
<feature type="region of interest" description="PFYRE" evidence="3">
    <location>
        <begin position="319"/>
        <end position="410"/>
    </location>
</feature>
<evidence type="ECO:0000256" key="3">
    <source>
        <dbReference type="PROSITE-ProRule" id="PRU01191"/>
    </source>
</evidence>
<reference evidence="5" key="1">
    <citation type="submission" date="2017-07" db="EMBL/GenBank/DDBJ databases">
        <title>Taro Niue Genome Assembly and Annotation.</title>
        <authorList>
            <person name="Atibalentja N."/>
            <person name="Keating K."/>
            <person name="Fields C.J."/>
        </authorList>
    </citation>
    <scope>NUCLEOTIDE SEQUENCE</scope>
    <source>
        <strain evidence="5">Niue_2</strain>
        <tissue evidence="5">Leaf</tissue>
    </source>
</reference>
<accession>A0A843VI87</accession>
<evidence type="ECO:0000313" key="6">
    <source>
        <dbReference type="Proteomes" id="UP000652761"/>
    </source>
</evidence>
<comment type="caution">
    <text evidence="5">The sequence shown here is derived from an EMBL/GenBank/DDBJ whole genome shotgun (WGS) entry which is preliminary data.</text>
</comment>
<protein>
    <submittedName>
        <fullName evidence="5">Uncharacterized protein</fullName>
    </submittedName>
</protein>
<comment type="caution">
    <text evidence="3">Lacks conserved residue(s) required for the propagation of feature annotation.</text>
</comment>
<dbReference type="Pfam" id="PF03514">
    <property type="entry name" value="GRAS"/>
    <property type="match status" value="1"/>
</dbReference>
<organism evidence="5 6">
    <name type="scientific">Colocasia esculenta</name>
    <name type="common">Wild taro</name>
    <name type="synonym">Arum esculentum</name>
    <dbReference type="NCBI Taxonomy" id="4460"/>
    <lineage>
        <taxon>Eukaryota</taxon>
        <taxon>Viridiplantae</taxon>
        <taxon>Streptophyta</taxon>
        <taxon>Embryophyta</taxon>
        <taxon>Tracheophyta</taxon>
        <taxon>Spermatophyta</taxon>
        <taxon>Magnoliopsida</taxon>
        <taxon>Liliopsida</taxon>
        <taxon>Araceae</taxon>
        <taxon>Aroideae</taxon>
        <taxon>Colocasieae</taxon>
        <taxon>Colocasia</taxon>
    </lineage>
</organism>
<comment type="similarity">
    <text evidence="3">Belongs to the GRAS family.</text>
</comment>
<evidence type="ECO:0000256" key="2">
    <source>
        <dbReference type="ARBA" id="ARBA00023163"/>
    </source>
</evidence>
<feature type="short sequence motif" description="VHIID" evidence="3">
    <location>
        <begin position="227"/>
        <end position="231"/>
    </location>
</feature>
<dbReference type="PANTHER" id="PTHR31636">
    <property type="entry name" value="OSJNBA0084A10.13 PROTEIN-RELATED"/>
    <property type="match status" value="1"/>
</dbReference>
<dbReference type="AlphaFoldDB" id="A0A843VI87"/>
<dbReference type="OrthoDB" id="1861598at2759"/>
<dbReference type="PROSITE" id="PS50985">
    <property type="entry name" value="GRAS"/>
    <property type="match status" value="1"/>
</dbReference>
<dbReference type="SMR" id="A0A843VI87"/>
<keyword evidence="2" id="KW-0804">Transcription</keyword>
<dbReference type="InterPro" id="IPR005202">
    <property type="entry name" value="TF_GRAS"/>
</dbReference>
<feature type="region of interest" description="SAW" evidence="3">
    <location>
        <begin position="413"/>
        <end position="487"/>
    </location>
</feature>
<gene>
    <name evidence="5" type="ORF">Taro_025997</name>
</gene>
<dbReference type="Proteomes" id="UP000652761">
    <property type="component" value="Unassembled WGS sequence"/>
</dbReference>
<dbReference type="EMBL" id="NMUH01001552">
    <property type="protein sequence ID" value="MQL93360.1"/>
    <property type="molecule type" value="Genomic_DNA"/>
</dbReference>
<keyword evidence="1" id="KW-0805">Transcription regulation</keyword>
<sequence length="488" mass="52872">MASHHPFPHLSTWDLSTPLWSSPPILMECSTKQCKRSRELTEGGGADGAPAAAQDSPPRKLKWEEVRSLYAHSIWNCDSNYVTEKGNGGGGGCGGGDDGGADDGTMLVQQLIACAEAVACRDHCHAATLLTGLYTSVPVHGAPFQRVASCFVRGLADRLLLAQAPGNGACTGAAPRGVALGSPATALAPDEREEGLRLAYELCPYIQFGHMVANAAIMEAFEGKSNVHVVDLGMSLGLLPAAHQWRQLLQGLAIRPGVPPRRVRITGVGGGDKDPIIAVGRELEEHAEGLGLRLEFAAVDGSMENLTPERFAVAEGEVLAVNSIFHLHRVVKESRGALNTALRAVHGLRPKVLVLVEQDAGHNGPFFLGRFMEALHYYAAVFDALDTMLPRYDTRRARVEQFHFGEEIRNIVSCEGPARVERHERLDQWRRRMSRAGFQQAPLRMVEQARRWLVETGACDGYTAAEEKGCLVLGWKGKPLVAASSWKC</sequence>
<proteinExistence type="inferred from homology"/>
<keyword evidence="6" id="KW-1185">Reference proteome</keyword>
<name>A0A843VI87_COLES</name>
<feature type="region of interest" description="Disordered" evidence="4">
    <location>
        <begin position="39"/>
        <end position="58"/>
    </location>
</feature>